<accession>A0A239EPB4</accession>
<reference evidence="2 3" key="1">
    <citation type="submission" date="2017-06" db="EMBL/GenBank/DDBJ databases">
        <authorList>
            <person name="Kim H.J."/>
            <person name="Triplett B.A."/>
        </authorList>
    </citation>
    <scope>NUCLEOTIDE SEQUENCE [LARGE SCALE GENOMIC DNA]</scope>
    <source>
        <strain evidence="2 3">DSM 43151</strain>
    </source>
</reference>
<proteinExistence type="predicted"/>
<feature type="domain" description="DUF7662" evidence="1">
    <location>
        <begin position="2"/>
        <end position="57"/>
    </location>
</feature>
<dbReference type="Proteomes" id="UP000198415">
    <property type="component" value="Unassembled WGS sequence"/>
</dbReference>
<dbReference type="AlphaFoldDB" id="A0A239EPB4"/>
<evidence type="ECO:0000313" key="3">
    <source>
        <dbReference type="Proteomes" id="UP000198415"/>
    </source>
</evidence>
<dbReference type="Pfam" id="PF24698">
    <property type="entry name" value="DUF7662"/>
    <property type="match status" value="1"/>
</dbReference>
<evidence type="ECO:0000313" key="2">
    <source>
        <dbReference type="EMBL" id="SNS45772.1"/>
    </source>
</evidence>
<keyword evidence="3" id="KW-1185">Reference proteome</keyword>
<dbReference type="InterPro" id="IPR056079">
    <property type="entry name" value="DUF7662"/>
</dbReference>
<name>A0A239EPB4_9ACTN</name>
<dbReference type="EMBL" id="FZNR01000016">
    <property type="protein sequence ID" value="SNS45772.1"/>
    <property type="molecule type" value="Genomic_DNA"/>
</dbReference>
<sequence>MVSWAQLDRIVGGMPASSIRHYPQWWHGDRPNTRAWRAAGFEPKQIRPGEVVTFQRTGAPTAASGIASAKTAAPTGRPIAHLAGPAAAREQPGWLVRTDPERALIVIACSASKAIGGDARPRPARWSPDLVAARAVLATTTAIDDRLLMPAWQRYTGFFYTSAADALTDATARRANIVIISGGYGVLSADEPIGTYNRVFRHADWPPGLLEDLLCEHARRTGARSMVAFLAASTEYARLVRRTPWRSAGITEAALVSVASAGGGAMVTVPRALGSAFRAFWYRSPDLLPDGISVESL</sequence>
<gene>
    <name evidence="2" type="ORF">SAMN06264365_11611</name>
</gene>
<protein>
    <recommendedName>
        <fullName evidence="1">DUF7662 domain-containing protein</fullName>
    </recommendedName>
</protein>
<evidence type="ECO:0000259" key="1">
    <source>
        <dbReference type="Pfam" id="PF24698"/>
    </source>
</evidence>
<organism evidence="2 3">
    <name type="scientific">Actinoplanes regularis</name>
    <dbReference type="NCBI Taxonomy" id="52697"/>
    <lineage>
        <taxon>Bacteria</taxon>
        <taxon>Bacillati</taxon>
        <taxon>Actinomycetota</taxon>
        <taxon>Actinomycetes</taxon>
        <taxon>Micromonosporales</taxon>
        <taxon>Micromonosporaceae</taxon>
        <taxon>Actinoplanes</taxon>
    </lineage>
</organism>